<keyword evidence="1" id="KW-0217">Developmental protein</keyword>
<name>A0A2T7PLA5_POMCA</name>
<dbReference type="GO" id="GO:0000976">
    <property type="term" value="F:transcription cis-regulatory region binding"/>
    <property type="evidence" value="ECO:0007669"/>
    <property type="project" value="TreeGrafter"/>
</dbReference>
<dbReference type="OrthoDB" id="10070006at2759"/>
<feature type="domain" description="Fork-head" evidence="7">
    <location>
        <begin position="279"/>
        <end position="376"/>
    </location>
</feature>
<dbReference type="PANTHER" id="PTHR46721">
    <property type="entry name" value="FORKHEAD BOX PROTEIN N1"/>
    <property type="match status" value="1"/>
</dbReference>
<dbReference type="GO" id="GO:0005634">
    <property type="term" value="C:nucleus"/>
    <property type="evidence" value="ECO:0007669"/>
    <property type="project" value="UniProtKB-SubCell"/>
</dbReference>
<comment type="caution">
    <text evidence="8">The sequence shown here is derived from an EMBL/GenBank/DDBJ whole genome shotgun (WGS) entry which is preliminary data.</text>
</comment>
<dbReference type="AlphaFoldDB" id="A0A2T7PLA5"/>
<evidence type="ECO:0000256" key="1">
    <source>
        <dbReference type="ARBA" id="ARBA00022473"/>
    </source>
</evidence>
<dbReference type="SUPFAM" id="SSF46785">
    <property type="entry name" value="Winged helix' DNA-binding domain"/>
    <property type="match status" value="1"/>
</dbReference>
<dbReference type="InterPro" id="IPR030456">
    <property type="entry name" value="TF_fork_head_CS_2"/>
</dbReference>
<dbReference type="STRING" id="400727.A0A2T7PLA5"/>
<proteinExistence type="predicted"/>
<dbReference type="InterPro" id="IPR049624">
    <property type="entry name" value="FOXN1_4"/>
</dbReference>
<dbReference type="Gene3D" id="1.10.10.10">
    <property type="entry name" value="Winged helix-like DNA-binding domain superfamily/Winged helix DNA-binding domain"/>
    <property type="match status" value="1"/>
</dbReference>
<organism evidence="8 9">
    <name type="scientific">Pomacea canaliculata</name>
    <name type="common">Golden apple snail</name>
    <dbReference type="NCBI Taxonomy" id="400727"/>
    <lineage>
        <taxon>Eukaryota</taxon>
        <taxon>Metazoa</taxon>
        <taxon>Spiralia</taxon>
        <taxon>Lophotrochozoa</taxon>
        <taxon>Mollusca</taxon>
        <taxon>Gastropoda</taxon>
        <taxon>Caenogastropoda</taxon>
        <taxon>Architaenioglossa</taxon>
        <taxon>Ampullarioidea</taxon>
        <taxon>Ampullariidae</taxon>
        <taxon>Pomacea</taxon>
    </lineage>
</organism>
<evidence type="ECO:0000256" key="4">
    <source>
        <dbReference type="ARBA" id="ARBA00023163"/>
    </source>
</evidence>
<evidence type="ECO:0000313" key="8">
    <source>
        <dbReference type="EMBL" id="PVD34198.1"/>
    </source>
</evidence>
<comment type="subcellular location">
    <subcellularLocation>
        <location evidence="6">Nucleus</location>
    </subcellularLocation>
</comment>
<sequence>MEFFGRKRTDPLLFDCDDRNELDSLMGDRSDNFKLDSSGLGVDLDMDTLDPNSDLGWLHNSSLSHLTSTLDAENDGSLSDGNLFSVNPETVMPMQLPHNPHQQPVSQERDDSSDIDIANSAAMRLHANCSDVNSVAKTVLVQQQPTQHIQLVAVPVAATAVSVSNSSTPVHSPMKASTIVLDSSNTFSVAGTTYIASPQKVLSVTSGQKTRNVLTPSQCSPVLVGHLQSGVNLGHPRPITVTLSSPLKCANIVTHHQHSPSPKTVSETIIKQEEKVYPKPVYSYSCLIALALKNSKSGNLPVSEIYNFMVENFPYFKSAPDGWKNSVRHNLSLNKCFAKVDNPKLSSGAKKGCLWALNPAKIKKMEEEICKWSKKDPVTLLNSMAYPENLQAIEKGQAGLPTRKDDENYQTPPSSPIKDATAAIARHYDELEHIKEEPLESYDLELMNELAAHGHHWSTESGDLHIDLISNSSIVSSPVTVQSSPAPHTPSHSAYKSSTPTMYQGTFYASSPLRIITGSPSVRMNLFGVVTPPRTLSAQN</sequence>
<feature type="DNA-binding region" description="Fork-head" evidence="6">
    <location>
        <begin position="279"/>
        <end position="376"/>
    </location>
</feature>
<evidence type="ECO:0000259" key="7">
    <source>
        <dbReference type="PROSITE" id="PS50039"/>
    </source>
</evidence>
<dbReference type="EMBL" id="PZQS01000003">
    <property type="protein sequence ID" value="PVD34198.1"/>
    <property type="molecule type" value="Genomic_DNA"/>
</dbReference>
<accession>A0A2T7PLA5</accession>
<keyword evidence="9" id="KW-1185">Reference proteome</keyword>
<evidence type="ECO:0000256" key="6">
    <source>
        <dbReference type="PROSITE-ProRule" id="PRU00089"/>
    </source>
</evidence>
<dbReference type="Proteomes" id="UP000245119">
    <property type="component" value="Linkage Group LG3"/>
</dbReference>
<keyword evidence="5 6" id="KW-0539">Nucleus</keyword>
<dbReference type="PROSITE" id="PS50039">
    <property type="entry name" value="FORK_HEAD_3"/>
    <property type="match status" value="1"/>
</dbReference>
<dbReference type="GO" id="GO:0000981">
    <property type="term" value="F:DNA-binding transcription factor activity, RNA polymerase II-specific"/>
    <property type="evidence" value="ECO:0007669"/>
    <property type="project" value="TreeGrafter"/>
</dbReference>
<evidence type="ECO:0000256" key="2">
    <source>
        <dbReference type="ARBA" id="ARBA00023015"/>
    </source>
</evidence>
<dbReference type="CDD" id="cd20030">
    <property type="entry name" value="FH_FOXN1-like"/>
    <property type="match status" value="1"/>
</dbReference>
<dbReference type="SMART" id="SM00339">
    <property type="entry name" value="FH"/>
    <property type="match status" value="1"/>
</dbReference>
<keyword evidence="2" id="KW-0805">Transcription regulation</keyword>
<dbReference type="PROSITE" id="PS00658">
    <property type="entry name" value="FORK_HEAD_2"/>
    <property type="match status" value="1"/>
</dbReference>
<keyword evidence="4" id="KW-0804">Transcription</keyword>
<dbReference type="InterPro" id="IPR036390">
    <property type="entry name" value="WH_DNA-bd_sf"/>
</dbReference>
<dbReference type="PRINTS" id="PR00053">
    <property type="entry name" value="FORKHEAD"/>
</dbReference>
<reference evidence="8 9" key="1">
    <citation type="submission" date="2018-04" db="EMBL/GenBank/DDBJ databases">
        <title>The genome of golden apple snail Pomacea canaliculata provides insight into stress tolerance and invasive adaptation.</title>
        <authorList>
            <person name="Liu C."/>
            <person name="Liu B."/>
            <person name="Ren Y."/>
            <person name="Zhang Y."/>
            <person name="Wang H."/>
            <person name="Li S."/>
            <person name="Jiang F."/>
            <person name="Yin L."/>
            <person name="Zhang G."/>
            <person name="Qian W."/>
            <person name="Fan W."/>
        </authorList>
    </citation>
    <scope>NUCLEOTIDE SEQUENCE [LARGE SCALE GENOMIC DNA]</scope>
    <source>
        <strain evidence="8">SZHN2017</strain>
        <tissue evidence="8">Muscle</tissue>
    </source>
</reference>
<dbReference type="PANTHER" id="PTHR46721:SF3">
    <property type="entry name" value="FORKHEAD BOX N1"/>
    <property type="match status" value="1"/>
</dbReference>
<keyword evidence="3 6" id="KW-0238">DNA-binding</keyword>
<protein>
    <recommendedName>
        <fullName evidence="7">Fork-head domain-containing protein</fullName>
    </recommendedName>
</protein>
<gene>
    <name evidence="8" type="ORF">C0Q70_05464</name>
</gene>
<evidence type="ECO:0000256" key="5">
    <source>
        <dbReference type="ARBA" id="ARBA00023242"/>
    </source>
</evidence>
<dbReference type="InterPro" id="IPR036388">
    <property type="entry name" value="WH-like_DNA-bd_sf"/>
</dbReference>
<evidence type="ECO:0000256" key="3">
    <source>
        <dbReference type="ARBA" id="ARBA00023125"/>
    </source>
</evidence>
<dbReference type="Pfam" id="PF00250">
    <property type="entry name" value="Forkhead"/>
    <property type="match status" value="1"/>
</dbReference>
<evidence type="ECO:0000313" key="9">
    <source>
        <dbReference type="Proteomes" id="UP000245119"/>
    </source>
</evidence>
<dbReference type="InterPro" id="IPR001766">
    <property type="entry name" value="Fork_head_dom"/>
</dbReference>